<reference evidence="2" key="1">
    <citation type="submission" date="2013-08" db="EMBL/GenBank/DDBJ databases">
        <title>Oryza genome evolution.</title>
        <authorList>
            <person name="Wing R.A."/>
            <person name="Panaud O."/>
            <person name="Oliveira A.C."/>
        </authorList>
    </citation>
    <scope>NUCLEOTIDE SEQUENCE</scope>
</reference>
<sequence length="330" mass="36690">MERPKPWPTPLTEQEAMVSQNESPTPLPCRRRSSFPAGTPVPLSHGFDLHRHRRASTPGFSFLYVAPWSSTATAPYAVTHFLLFLCSRWRWSPPPPHVLPVQAEAEGSGLIQRADGRRCGSWPWIGSPSSTRRRGGTTVEEDGFAVAVVHVDLLLIPFLSSNMWIEGGGTSPPAANRGGLPQHFLMRGGSGSGGPIPVLLVEREEPTYSATCSTECNRETQLLTWIVLAIIGRCCRQSTARLQGSRRNNHDLQQMPKSQFRVLPLSCISICNVHFGRWMHILMAWWLETRKEHEKIKPVVVVPLECHPGHYPQHVLNQRSSPAANTKGQG</sequence>
<evidence type="ECO:0000256" key="1">
    <source>
        <dbReference type="SAM" id="MobiDB-lite"/>
    </source>
</evidence>
<evidence type="ECO:0000313" key="3">
    <source>
        <dbReference type="Proteomes" id="UP000026961"/>
    </source>
</evidence>
<dbReference type="EnsemblPlants" id="OGLUM01G14190.1">
    <property type="protein sequence ID" value="OGLUM01G14190.1"/>
    <property type="gene ID" value="OGLUM01G14190"/>
</dbReference>
<dbReference type="HOGENOM" id="CLU_843020_0_0_1"/>
<dbReference type="AlphaFoldDB" id="A0A0D9Y799"/>
<evidence type="ECO:0000313" key="2">
    <source>
        <dbReference type="EnsemblPlants" id="OGLUM01G14190.1"/>
    </source>
</evidence>
<proteinExistence type="predicted"/>
<keyword evidence="3" id="KW-1185">Reference proteome</keyword>
<accession>A0A0D9Y799</accession>
<feature type="region of interest" description="Disordered" evidence="1">
    <location>
        <begin position="1"/>
        <end position="29"/>
    </location>
</feature>
<dbReference type="Proteomes" id="UP000026961">
    <property type="component" value="Chromosome 1"/>
</dbReference>
<organism evidence="2">
    <name type="scientific">Oryza glumipatula</name>
    <dbReference type="NCBI Taxonomy" id="40148"/>
    <lineage>
        <taxon>Eukaryota</taxon>
        <taxon>Viridiplantae</taxon>
        <taxon>Streptophyta</taxon>
        <taxon>Embryophyta</taxon>
        <taxon>Tracheophyta</taxon>
        <taxon>Spermatophyta</taxon>
        <taxon>Magnoliopsida</taxon>
        <taxon>Liliopsida</taxon>
        <taxon>Poales</taxon>
        <taxon>Poaceae</taxon>
        <taxon>BOP clade</taxon>
        <taxon>Oryzoideae</taxon>
        <taxon>Oryzeae</taxon>
        <taxon>Oryzinae</taxon>
        <taxon>Oryza</taxon>
    </lineage>
</organism>
<reference evidence="2" key="2">
    <citation type="submission" date="2015-04" db="UniProtKB">
        <authorList>
            <consortium name="EnsemblPlants"/>
        </authorList>
    </citation>
    <scope>IDENTIFICATION</scope>
</reference>
<protein>
    <submittedName>
        <fullName evidence="2">Uncharacterized protein</fullName>
    </submittedName>
</protein>
<name>A0A0D9Y799_9ORYZ</name>
<reference evidence="2" key="3">
    <citation type="submission" date="2018-05" db="EMBL/GenBank/DDBJ databases">
        <title>OgluRS3 (Oryza glumaepatula Reference Sequence Version 3).</title>
        <authorList>
            <person name="Zhang J."/>
            <person name="Kudrna D."/>
            <person name="Lee S."/>
            <person name="Talag J."/>
            <person name="Welchert J."/>
            <person name="Wing R.A."/>
        </authorList>
    </citation>
    <scope>NUCLEOTIDE SEQUENCE [LARGE SCALE GENOMIC DNA]</scope>
</reference>
<dbReference type="Gramene" id="OGLUM01G14190.1">
    <property type="protein sequence ID" value="OGLUM01G14190.1"/>
    <property type="gene ID" value="OGLUM01G14190"/>
</dbReference>